<feature type="non-terminal residue" evidence="1">
    <location>
        <position position="54"/>
    </location>
</feature>
<proteinExistence type="predicted"/>
<accession>A0A9N9K7X0</accession>
<dbReference type="EMBL" id="CAJVPZ010085678">
    <property type="protein sequence ID" value="CAG8811604.1"/>
    <property type="molecule type" value="Genomic_DNA"/>
</dbReference>
<comment type="caution">
    <text evidence="1">The sequence shown here is derived from an EMBL/GenBank/DDBJ whole genome shotgun (WGS) entry which is preliminary data.</text>
</comment>
<feature type="non-terminal residue" evidence="1">
    <location>
        <position position="1"/>
    </location>
</feature>
<dbReference type="OrthoDB" id="2435224at2759"/>
<keyword evidence="2" id="KW-1185">Reference proteome</keyword>
<sequence>RTVENKAIPKFSEFIHLHIDIVAKSLPESNQEAALNGTWIKRFTTTATIFGVSK</sequence>
<organism evidence="1 2">
    <name type="scientific">Racocetra fulgida</name>
    <dbReference type="NCBI Taxonomy" id="60492"/>
    <lineage>
        <taxon>Eukaryota</taxon>
        <taxon>Fungi</taxon>
        <taxon>Fungi incertae sedis</taxon>
        <taxon>Mucoromycota</taxon>
        <taxon>Glomeromycotina</taxon>
        <taxon>Glomeromycetes</taxon>
        <taxon>Diversisporales</taxon>
        <taxon>Gigasporaceae</taxon>
        <taxon>Racocetra</taxon>
    </lineage>
</organism>
<protein>
    <submittedName>
        <fullName evidence="1">13345_t:CDS:1</fullName>
    </submittedName>
</protein>
<evidence type="ECO:0000313" key="2">
    <source>
        <dbReference type="Proteomes" id="UP000789396"/>
    </source>
</evidence>
<evidence type="ECO:0000313" key="1">
    <source>
        <dbReference type="EMBL" id="CAG8811604.1"/>
    </source>
</evidence>
<name>A0A9N9K7X0_9GLOM</name>
<dbReference type="AlphaFoldDB" id="A0A9N9K7X0"/>
<reference evidence="1" key="1">
    <citation type="submission" date="2021-06" db="EMBL/GenBank/DDBJ databases">
        <authorList>
            <person name="Kallberg Y."/>
            <person name="Tangrot J."/>
            <person name="Rosling A."/>
        </authorList>
    </citation>
    <scope>NUCLEOTIDE SEQUENCE</scope>
    <source>
        <strain evidence="1">IN212</strain>
    </source>
</reference>
<gene>
    <name evidence="1" type="ORF">RFULGI_LOCUS18813</name>
</gene>
<dbReference type="Proteomes" id="UP000789396">
    <property type="component" value="Unassembled WGS sequence"/>
</dbReference>